<comment type="caution">
    <text evidence="1">The sequence shown here is derived from an EMBL/GenBank/DDBJ whole genome shotgun (WGS) entry which is preliminary data.</text>
</comment>
<proteinExistence type="predicted"/>
<sequence>MKSFAVKFKPMTCSCLAWQMSGVPCAHACRAIISSSFSIYDMVDTMMTKATQMVIYDNSMSVVALHDMPLISSFETDHESNYTNV</sequence>
<evidence type="ECO:0000313" key="2">
    <source>
        <dbReference type="Proteomes" id="UP000828048"/>
    </source>
</evidence>
<protein>
    <submittedName>
        <fullName evidence="1">Uncharacterized protein</fullName>
    </submittedName>
</protein>
<gene>
    <name evidence="1" type="ORF">Vadar_021205</name>
</gene>
<dbReference type="EMBL" id="CM037155">
    <property type="protein sequence ID" value="KAH7847043.1"/>
    <property type="molecule type" value="Genomic_DNA"/>
</dbReference>
<organism evidence="1 2">
    <name type="scientific">Vaccinium darrowii</name>
    <dbReference type="NCBI Taxonomy" id="229202"/>
    <lineage>
        <taxon>Eukaryota</taxon>
        <taxon>Viridiplantae</taxon>
        <taxon>Streptophyta</taxon>
        <taxon>Embryophyta</taxon>
        <taxon>Tracheophyta</taxon>
        <taxon>Spermatophyta</taxon>
        <taxon>Magnoliopsida</taxon>
        <taxon>eudicotyledons</taxon>
        <taxon>Gunneridae</taxon>
        <taxon>Pentapetalae</taxon>
        <taxon>asterids</taxon>
        <taxon>Ericales</taxon>
        <taxon>Ericaceae</taxon>
        <taxon>Vaccinioideae</taxon>
        <taxon>Vaccinieae</taxon>
        <taxon>Vaccinium</taxon>
    </lineage>
</organism>
<reference evidence="1 2" key="1">
    <citation type="journal article" date="2021" name="Hortic Res">
        <title>High-quality reference genome and annotation aids understanding of berry development for evergreen blueberry (Vaccinium darrowii).</title>
        <authorList>
            <person name="Yu J."/>
            <person name="Hulse-Kemp A.M."/>
            <person name="Babiker E."/>
            <person name="Staton M."/>
        </authorList>
    </citation>
    <scope>NUCLEOTIDE SEQUENCE [LARGE SCALE GENOMIC DNA]</scope>
    <source>
        <strain evidence="2">cv. NJ 8807/NJ 8810</strain>
        <tissue evidence="1">Young leaf</tissue>
    </source>
</reference>
<name>A0ACB7Y0R5_9ERIC</name>
<evidence type="ECO:0000313" key="1">
    <source>
        <dbReference type="EMBL" id="KAH7847043.1"/>
    </source>
</evidence>
<keyword evidence="2" id="KW-1185">Reference proteome</keyword>
<accession>A0ACB7Y0R5</accession>
<dbReference type="Proteomes" id="UP000828048">
    <property type="component" value="Chromosome 5"/>
</dbReference>